<protein>
    <submittedName>
        <fullName evidence="2">Uncharacterized protein</fullName>
    </submittedName>
</protein>
<proteinExistence type="predicted"/>
<comment type="caution">
    <text evidence="2">The sequence shown here is derived from an EMBL/GenBank/DDBJ whole genome shotgun (WGS) entry which is preliminary data.</text>
</comment>
<evidence type="ECO:0000313" key="3">
    <source>
        <dbReference type="Proteomes" id="UP000317650"/>
    </source>
</evidence>
<dbReference type="EMBL" id="PYDT01000001">
    <property type="protein sequence ID" value="THU74252.1"/>
    <property type="molecule type" value="Genomic_DNA"/>
</dbReference>
<organism evidence="2 3">
    <name type="scientific">Musa balbisiana</name>
    <name type="common">Banana</name>
    <dbReference type="NCBI Taxonomy" id="52838"/>
    <lineage>
        <taxon>Eukaryota</taxon>
        <taxon>Viridiplantae</taxon>
        <taxon>Streptophyta</taxon>
        <taxon>Embryophyta</taxon>
        <taxon>Tracheophyta</taxon>
        <taxon>Spermatophyta</taxon>
        <taxon>Magnoliopsida</taxon>
        <taxon>Liliopsida</taxon>
        <taxon>Zingiberales</taxon>
        <taxon>Musaceae</taxon>
        <taxon>Musa</taxon>
    </lineage>
</organism>
<keyword evidence="3" id="KW-1185">Reference proteome</keyword>
<dbReference type="AlphaFoldDB" id="A0A4S8KG01"/>
<feature type="region of interest" description="Disordered" evidence="1">
    <location>
        <begin position="50"/>
        <end position="85"/>
    </location>
</feature>
<accession>A0A4S8KG01</accession>
<dbReference type="Proteomes" id="UP000317650">
    <property type="component" value="Chromosome 4"/>
</dbReference>
<gene>
    <name evidence="2" type="ORF">C4D60_Mb04t31420</name>
</gene>
<name>A0A4S8KG01_MUSBA</name>
<reference evidence="2 3" key="1">
    <citation type="journal article" date="2019" name="Nat. Plants">
        <title>Genome sequencing of Musa balbisiana reveals subgenome evolution and function divergence in polyploid bananas.</title>
        <authorList>
            <person name="Yao X."/>
        </authorList>
    </citation>
    <scope>NUCLEOTIDE SEQUENCE [LARGE SCALE GENOMIC DNA]</scope>
    <source>
        <strain evidence="3">cv. DH-PKW</strain>
        <tissue evidence="2">Leaves</tissue>
    </source>
</reference>
<evidence type="ECO:0000256" key="1">
    <source>
        <dbReference type="SAM" id="MobiDB-lite"/>
    </source>
</evidence>
<sequence>MLDGRSYLIPRSFRSSGEQESNWHCMDYYFHESSGNKKRRLAEEFEERRLEGQVKMNRSPQQPETPDIKDMELPLDSPCHHGRSI</sequence>
<evidence type="ECO:0000313" key="2">
    <source>
        <dbReference type="EMBL" id="THU74252.1"/>
    </source>
</evidence>